<dbReference type="GO" id="GO:0046872">
    <property type="term" value="F:metal ion binding"/>
    <property type="evidence" value="ECO:0007669"/>
    <property type="project" value="UniProtKB-KW"/>
</dbReference>
<evidence type="ECO:0000256" key="6">
    <source>
        <dbReference type="ARBA" id="ARBA00023136"/>
    </source>
</evidence>
<feature type="transmembrane region" description="Helical" evidence="7">
    <location>
        <begin position="123"/>
        <end position="142"/>
    </location>
</feature>
<dbReference type="EMBL" id="CABPRU010000007">
    <property type="protein sequence ID" value="VVE18581.1"/>
    <property type="molecule type" value="Genomic_DNA"/>
</dbReference>
<dbReference type="GO" id="GO:0030091">
    <property type="term" value="P:protein repair"/>
    <property type="evidence" value="ECO:0007669"/>
    <property type="project" value="UniProtKB-UniRule"/>
</dbReference>
<feature type="transmembrane region" description="Helical" evidence="7">
    <location>
        <begin position="224"/>
        <end position="242"/>
    </location>
</feature>
<evidence type="ECO:0000256" key="4">
    <source>
        <dbReference type="ARBA" id="ARBA00022989"/>
    </source>
</evidence>
<feature type="domain" description="Ferric oxidoreductase" evidence="9">
    <location>
        <begin position="91"/>
        <end position="207"/>
    </location>
</feature>
<keyword evidence="7" id="KW-0349">Heme</keyword>
<dbReference type="RefSeq" id="WP_150613605.1">
    <property type="nucleotide sequence ID" value="NZ_CABPRU010000007.1"/>
</dbReference>
<keyword evidence="4 7" id="KW-1133">Transmembrane helix</keyword>
<comment type="similarity">
    <text evidence="7">Belongs to the MsrQ family.</text>
</comment>
<feature type="transmembrane region" description="Helical" evidence="7">
    <location>
        <begin position="92"/>
        <end position="111"/>
    </location>
</feature>
<keyword evidence="7" id="KW-1003">Cell membrane</keyword>
<evidence type="ECO:0000256" key="5">
    <source>
        <dbReference type="ARBA" id="ARBA00023004"/>
    </source>
</evidence>
<comment type="cofactor">
    <cofactor evidence="7">
        <name>heme b</name>
        <dbReference type="ChEBI" id="CHEBI:60344"/>
    </cofactor>
    <text evidence="7">Binds 1 heme b (iron(II)-protoporphyrin IX) group per subunit.</text>
</comment>
<dbReference type="InterPro" id="IPR022837">
    <property type="entry name" value="MsrQ-like"/>
</dbReference>
<reference evidence="10 11" key="1">
    <citation type="submission" date="2019-08" db="EMBL/GenBank/DDBJ databases">
        <authorList>
            <person name="Peeters C."/>
        </authorList>
    </citation>
    <scope>NUCLEOTIDE SEQUENCE [LARGE SCALE GENOMIC DNA]</scope>
    <source>
        <strain evidence="10 11">LMG 31013</strain>
    </source>
</reference>
<dbReference type="GO" id="GO:0010181">
    <property type="term" value="F:FMN binding"/>
    <property type="evidence" value="ECO:0007669"/>
    <property type="project" value="UniProtKB-UniRule"/>
</dbReference>
<keyword evidence="7" id="KW-0288">FMN</keyword>
<dbReference type="GO" id="GO:0009055">
    <property type="term" value="F:electron transfer activity"/>
    <property type="evidence" value="ECO:0007669"/>
    <property type="project" value="UniProtKB-UniRule"/>
</dbReference>
<dbReference type="HAMAP" id="MF_01207">
    <property type="entry name" value="MsrQ"/>
    <property type="match status" value="1"/>
</dbReference>
<dbReference type="GO" id="GO:0020037">
    <property type="term" value="F:heme binding"/>
    <property type="evidence" value="ECO:0007669"/>
    <property type="project" value="UniProtKB-UniRule"/>
</dbReference>
<proteinExistence type="inferred from homology"/>
<comment type="subcellular location">
    <subcellularLocation>
        <location evidence="7">Cell membrane</location>
        <topology evidence="7">Multi-pass membrane protein</topology>
    </subcellularLocation>
    <subcellularLocation>
        <location evidence="1">Membrane</location>
        <topology evidence="1">Multi-pass membrane protein</topology>
    </subcellularLocation>
</comment>
<dbReference type="GO" id="GO:0005886">
    <property type="term" value="C:plasma membrane"/>
    <property type="evidence" value="ECO:0007669"/>
    <property type="project" value="UniProtKB-SubCell"/>
</dbReference>
<evidence type="ECO:0000256" key="7">
    <source>
        <dbReference type="HAMAP-Rule" id="MF_01207"/>
    </source>
</evidence>
<dbReference type="PANTHER" id="PTHR36964:SF1">
    <property type="entry name" value="PROTEIN-METHIONINE-SULFOXIDE REDUCTASE HEME-BINDING SUBUNIT MSRQ"/>
    <property type="match status" value="1"/>
</dbReference>
<accession>A0A5E4W2G4</accession>
<keyword evidence="7" id="KW-0285">Flavoprotein</keyword>
<dbReference type="InterPro" id="IPR013130">
    <property type="entry name" value="Fe3_Rdtase_TM_dom"/>
</dbReference>
<comment type="cofactor">
    <cofactor evidence="7">
        <name>FMN</name>
        <dbReference type="ChEBI" id="CHEBI:58210"/>
    </cofactor>
    <text evidence="7">Binds 1 FMN per subunit.</text>
</comment>
<evidence type="ECO:0000313" key="11">
    <source>
        <dbReference type="Proteomes" id="UP000334380"/>
    </source>
</evidence>
<sequence>MSKTSRHPGEGSAVEATAPTLGATAPTLGAGSGLPSAGADTRAAGHSAQRWLSWAKGGVFLFALLPWLRLVAYGLTDRLGANPVEFITRSTGTWTLVMLCVTLAITPVRRLSGMVWLLRLRRMLGLFACFYGALHFATYVWLDQWFDWASIVHDVSGKRPFITAGFAAFVMMAALALTSPRAVVRRMGGRRWQRLHRLIYAIAVLAILHYWWMKAGKNDLAQPAIYAIVVASLLGARVLWALRRQRTQALPGSSRSPAKSDSTVSRSRTR</sequence>
<evidence type="ECO:0000256" key="1">
    <source>
        <dbReference type="ARBA" id="ARBA00004141"/>
    </source>
</evidence>
<dbReference type="PANTHER" id="PTHR36964">
    <property type="entry name" value="PROTEIN-METHIONINE-SULFOXIDE REDUCTASE HEME-BINDING SUBUNIT MSRQ"/>
    <property type="match status" value="1"/>
</dbReference>
<dbReference type="AlphaFoldDB" id="A0A5E4W2G4"/>
<evidence type="ECO:0000259" key="9">
    <source>
        <dbReference type="Pfam" id="PF01794"/>
    </source>
</evidence>
<evidence type="ECO:0000256" key="3">
    <source>
        <dbReference type="ARBA" id="ARBA00022692"/>
    </source>
</evidence>
<dbReference type="GO" id="GO:0016679">
    <property type="term" value="F:oxidoreductase activity, acting on diphenols and related substances as donors"/>
    <property type="evidence" value="ECO:0007669"/>
    <property type="project" value="TreeGrafter"/>
</dbReference>
<feature type="transmembrane region" description="Helical" evidence="7">
    <location>
        <begin position="51"/>
        <end position="72"/>
    </location>
</feature>
<keyword evidence="2 7" id="KW-0813">Transport</keyword>
<dbReference type="Pfam" id="PF01794">
    <property type="entry name" value="Ferric_reduct"/>
    <property type="match status" value="1"/>
</dbReference>
<comment type="subunit">
    <text evidence="7">Heterodimer of a catalytic subunit (MsrP) and a heme-binding subunit (MsrQ).</text>
</comment>
<keyword evidence="7" id="KW-0249">Electron transport</keyword>
<feature type="region of interest" description="Disordered" evidence="8">
    <location>
        <begin position="250"/>
        <end position="270"/>
    </location>
</feature>
<evidence type="ECO:0000313" key="10">
    <source>
        <dbReference type="EMBL" id="VVE18581.1"/>
    </source>
</evidence>
<dbReference type="Proteomes" id="UP000334380">
    <property type="component" value="Unassembled WGS sequence"/>
</dbReference>
<name>A0A5E4W2G4_9BURK</name>
<keyword evidence="11" id="KW-1185">Reference proteome</keyword>
<evidence type="ECO:0000256" key="8">
    <source>
        <dbReference type="SAM" id="MobiDB-lite"/>
    </source>
</evidence>
<feature type="transmembrane region" description="Helical" evidence="7">
    <location>
        <begin position="195"/>
        <end position="212"/>
    </location>
</feature>
<keyword evidence="6 7" id="KW-0472">Membrane</keyword>
<evidence type="ECO:0000256" key="2">
    <source>
        <dbReference type="ARBA" id="ARBA00022448"/>
    </source>
</evidence>
<dbReference type="OrthoDB" id="9788328at2"/>
<keyword evidence="5 7" id="KW-0408">Iron</keyword>
<keyword evidence="3 7" id="KW-0812">Transmembrane</keyword>
<gene>
    <name evidence="7 10" type="primary">msrQ</name>
    <name evidence="10" type="ORF">PTE31013_03034</name>
</gene>
<comment type="function">
    <text evidence="7">Part of the MsrPQ system that repairs oxidized periplasmic proteins containing methionine sulfoxide residues (Met-O), using respiratory chain electrons. Thus protects these proteins from oxidative-stress damage caused by reactive species of oxygen and chlorine generated by the host defense mechanisms. MsrPQ is essential for the maintenance of envelope integrity under bleach stress, rescuing a wide series of structurally unrelated periplasmic proteins from methionine oxidation. MsrQ provides electrons for reduction to the reductase catalytic subunit MsrP, using the quinone pool of the respiratory chain.</text>
</comment>
<keyword evidence="7" id="KW-0479">Metal-binding</keyword>
<feature type="transmembrane region" description="Helical" evidence="7">
    <location>
        <begin position="162"/>
        <end position="183"/>
    </location>
</feature>
<protein>
    <recommendedName>
        <fullName evidence="7">Protein-methionine-sulfoxide reductase heme-binding subunit MsrQ</fullName>
    </recommendedName>
    <alternativeName>
        <fullName evidence="7">Flavocytochrome MsrQ</fullName>
    </alternativeName>
</protein>
<organism evidence="10 11">
    <name type="scientific">Pandoraea terrigena</name>
    <dbReference type="NCBI Taxonomy" id="2508292"/>
    <lineage>
        <taxon>Bacteria</taxon>
        <taxon>Pseudomonadati</taxon>
        <taxon>Pseudomonadota</taxon>
        <taxon>Betaproteobacteria</taxon>
        <taxon>Burkholderiales</taxon>
        <taxon>Burkholderiaceae</taxon>
        <taxon>Pandoraea</taxon>
    </lineage>
</organism>